<dbReference type="PANTHER" id="PTHR19211">
    <property type="entry name" value="ATP-BINDING TRANSPORT PROTEIN-RELATED"/>
    <property type="match status" value="1"/>
</dbReference>
<dbReference type="FunFam" id="3.40.50.300:FF:000011">
    <property type="entry name" value="Putative ABC transporter ATP-binding component"/>
    <property type="match status" value="1"/>
</dbReference>
<dbReference type="PANTHER" id="PTHR19211:SF129">
    <property type="entry name" value="ABC TRANSPORTER ATP-BINDING PROTEIN"/>
    <property type="match status" value="1"/>
</dbReference>
<evidence type="ECO:0000256" key="2">
    <source>
        <dbReference type="ARBA" id="ARBA00022722"/>
    </source>
</evidence>
<evidence type="ECO:0000256" key="9">
    <source>
        <dbReference type="SAM" id="MobiDB-lite"/>
    </source>
</evidence>
<evidence type="ECO:0000256" key="5">
    <source>
        <dbReference type="ARBA" id="ARBA00022801"/>
    </source>
</evidence>
<keyword evidence="8" id="KW-0694">RNA-binding</keyword>
<proteinExistence type="inferred from homology"/>
<dbReference type="Pfam" id="PF00773">
    <property type="entry name" value="RNB"/>
    <property type="match status" value="1"/>
</dbReference>
<dbReference type="PROSITE" id="PS50893">
    <property type="entry name" value="ABC_TRANSPORTER_2"/>
    <property type="match status" value="2"/>
</dbReference>
<dbReference type="InterPro" id="IPR050611">
    <property type="entry name" value="ABCF"/>
</dbReference>
<dbReference type="InterPro" id="IPR003439">
    <property type="entry name" value="ABC_transporter-like_ATP-bd"/>
</dbReference>
<dbReference type="SUPFAM" id="SSF50249">
    <property type="entry name" value="Nucleic acid-binding proteins"/>
    <property type="match status" value="2"/>
</dbReference>
<keyword evidence="6" id="KW-0269">Exonuclease</keyword>
<dbReference type="Pfam" id="PF17216">
    <property type="entry name" value="Rrp44_CSD1"/>
    <property type="match status" value="1"/>
</dbReference>
<keyword evidence="5" id="KW-0378">Hydrolase</keyword>
<dbReference type="EMBL" id="PJQM01001683">
    <property type="protein sequence ID" value="RCI01744.1"/>
    <property type="molecule type" value="Genomic_DNA"/>
</dbReference>
<accession>A0A367KHP1</accession>
<evidence type="ECO:0000256" key="4">
    <source>
        <dbReference type="ARBA" id="ARBA00022741"/>
    </source>
</evidence>
<dbReference type="InterPro" id="IPR001900">
    <property type="entry name" value="RNase_II/R"/>
</dbReference>
<dbReference type="InterPro" id="IPR012340">
    <property type="entry name" value="NA-bd_OB-fold"/>
</dbReference>
<keyword evidence="3" id="KW-0677">Repeat</keyword>
<evidence type="ECO:0000256" key="3">
    <source>
        <dbReference type="ARBA" id="ARBA00022737"/>
    </source>
</evidence>
<dbReference type="FunFam" id="2.40.50.700:FF:000002">
    <property type="entry name" value="Cell wall biogenesis protein"/>
    <property type="match status" value="1"/>
</dbReference>
<protein>
    <recommendedName>
        <fullName evidence="10">ABC transporter domain-containing protein</fullName>
    </recommendedName>
</protein>
<feature type="domain" description="ABC transporter" evidence="10">
    <location>
        <begin position="1222"/>
        <end position="1448"/>
    </location>
</feature>
<dbReference type="Gene3D" id="3.40.50.300">
    <property type="entry name" value="P-loop containing nucleotide triphosphate hydrolases"/>
    <property type="match status" value="2"/>
</dbReference>
<comment type="similarity">
    <text evidence="1">Belongs to the RNR ribonuclease family.</text>
</comment>
<dbReference type="InterPro" id="IPR041505">
    <property type="entry name" value="Dis3_CSD2"/>
</dbReference>
<evidence type="ECO:0000256" key="6">
    <source>
        <dbReference type="ARBA" id="ARBA00022839"/>
    </source>
</evidence>
<dbReference type="GO" id="GO:0004527">
    <property type="term" value="F:exonuclease activity"/>
    <property type="evidence" value="ECO:0007669"/>
    <property type="project" value="UniProtKB-KW"/>
</dbReference>
<evidence type="ECO:0000259" key="10">
    <source>
        <dbReference type="PROSITE" id="PS50893"/>
    </source>
</evidence>
<dbReference type="STRING" id="4846.A0A367KHP1"/>
<dbReference type="SMART" id="SM00955">
    <property type="entry name" value="RNB"/>
    <property type="match status" value="1"/>
</dbReference>
<dbReference type="CDD" id="cd03221">
    <property type="entry name" value="ABCF_EF-3"/>
    <property type="match status" value="1"/>
</dbReference>
<dbReference type="GO" id="GO:0016887">
    <property type="term" value="F:ATP hydrolysis activity"/>
    <property type="evidence" value="ECO:0007669"/>
    <property type="project" value="InterPro"/>
</dbReference>
<gene>
    <name evidence="11" type="ORF">CU098_001302</name>
</gene>
<dbReference type="PROSITE" id="PS00211">
    <property type="entry name" value="ABC_TRANSPORTER_1"/>
    <property type="match status" value="2"/>
</dbReference>
<dbReference type="OrthoDB" id="2285229at2759"/>
<dbReference type="InterPro" id="IPR003593">
    <property type="entry name" value="AAA+_ATPase"/>
</dbReference>
<dbReference type="Gene3D" id="2.40.50.700">
    <property type="match status" value="1"/>
</dbReference>
<dbReference type="SUPFAM" id="SSF52540">
    <property type="entry name" value="P-loop containing nucleoside triphosphate hydrolases"/>
    <property type="match status" value="2"/>
</dbReference>
<name>A0A367KHP1_RHIST</name>
<dbReference type="GO" id="GO:0005524">
    <property type="term" value="F:ATP binding"/>
    <property type="evidence" value="ECO:0007669"/>
    <property type="project" value="UniProtKB-KW"/>
</dbReference>
<evidence type="ECO:0000256" key="1">
    <source>
        <dbReference type="ARBA" id="ARBA00005785"/>
    </source>
</evidence>
<keyword evidence="12" id="KW-1185">Reference proteome</keyword>
<sequence length="1449" mass="164926">PNVSREEKSHRKAIYPTYITIPEASKFIRQHVLFSGILRVSAFDSSDANVQCELLDAPIYIYGSRNRNRALDGDQVAVELVAVDDMLYEKQAKLKARQTRRASSGHPLQSFPKETEERPNYCGKVVCILERPKNMLFSGTLSLYRPLTTPPNVVSEKKQHGPPKIFWLVPINKRLPLVAVPIHHAPADFIKYHEEYKNRVFVGIIQRWPASSLHPFGTIEKEIGWMGELGVQSSALIADHHLKDSEFSETALKAINNLSSCLSTLDRKNRRNLQIEPIHIFTLGESEQDTEVAFSVTYLEKGTYEIGIHVTDVAHYIRLGTPLDKEARERSFVTHLVDKTLPILPLSLLESHCRLVANQERLAISLFCRFTETGALLHTWVGRSIIKSECHINPKAITEEKTDIEKDAFNLLTLCRKLKQLRTEQGFSLINPTISYQLGESGYPEFTKTIELTEVDCLKSELFRIANIEIGQRIAKKEVDPKRQQALRYIVSQGLPKSEFYSAGSVDISKYQHFSLGAPIYTLFTEPFESYASIIAQRQLTMILQGGQQRDDQCDMVDKIARQCNSMSLAKRSAERESKRLYTAAFIYRQSLKDMKSKRVKSQSIVIGFEKDTLLLYFPEFDIELSTICNQDTMPGHDLNKGVYDTELKKMCLTWNNKKSFIQKTTLAAATAAAAAAIFYYFFLLRILNDLSLDETEEIKESTESFLIDAQVSQDIRSDFYKNLFVNKVPKESKELKTITERKPILPITEEKETPACLEKTENTTQSLPAKRTSKRGKNKENEKEPEIIAITQQSRFHTETIESMNKELDLHGVNISVNQNDLLVDAHLKFKPCTRYGLVGQNGVGKSMLLRCLADNILVGLPQNLHILHISQLEEFDETRTVLKEILESDKKITSTLREYKVLHDIMGQDANTNNRDLNKAIYSILQCRLNDKVENAAKIATKRSGLRGREARKELIACEKEQSEFNKQDPETFVTPDQVNEIITDVYERVGMIDQEERENCALKLLKGLGFNEQKAASPISYLSGGWRMRVALAKSLFLNPDILLLDEPTNHLDLPAILWLQEYIINQTDDKVIVVVSHDREFLNNVTEETIIFRDKSLVYHAGNYEDWERNREEQIIRKQTLLDNTEKRKKAIQTSIQRNAQQAKATGDDKRHGMINSRKKKLERLGMEKTEDGKRFKVSYRAGYHFNSREDIVVEKAAKTATIKIPQPAPLRYHGPMLSIKSVSFRYKGDTKDAIQTFSITIKPNARIALMGPNGSGKTTLLNLLTGKRQPSSGQVQSHPLLRLGYFSQNIVDQLDLNTSPIEHMMTLHPLLSEQECRAFFGTVGISGNLVLQTIRSLSGGQRSRIALAMVLYDEPHVLVLDEITNHLDMGTVEMLVDALEHYSGAAIVVSHDVWFLKQIFERASNHEEDQKQVYHIQNGKVQLWDKGIDAYAASVLKKIKQINK</sequence>
<dbReference type="SMART" id="SM00382">
    <property type="entry name" value="AAA"/>
    <property type="match status" value="2"/>
</dbReference>
<keyword evidence="2" id="KW-0540">Nuclease</keyword>
<dbReference type="Pfam" id="PF17849">
    <property type="entry name" value="OB_Dis3"/>
    <property type="match status" value="1"/>
</dbReference>
<comment type="caution">
    <text evidence="11">The sequence shown here is derived from an EMBL/GenBank/DDBJ whole genome shotgun (WGS) entry which is preliminary data.</text>
</comment>
<dbReference type="Pfam" id="PF00005">
    <property type="entry name" value="ABC_tran"/>
    <property type="match status" value="2"/>
</dbReference>
<organism evidence="11 12">
    <name type="scientific">Rhizopus stolonifer</name>
    <name type="common">Rhizopus nigricans</name>
    <dbReference type="NCBI Taxonomy" id="4846"/>
    <lineage>
        <taxon>Eukaryota</taxon>
        <taxon>Fungi</taxon>
        <taxon>Fungi incertae sedis</taxon>
        <taxon>Mucoromycota</taxon>
        <taxon>Mucoromycotina</taxon>
        <taxon>Mucoromycetes</taxon>
        <taxon>Mucorales</taxon>
        <taxon>Mucorineae</taxon>
        <taxon>Rhizopodaceae</taxon>
        <taxon>Rhizopus</taxon>
    </lineage>
</organism>
<dbReference type="InterPro" id="IPR033771">
    <property type="entry name" value="Rrp44_CSD1"/>
</dbReference>
<dbReference type="Gene3D" id="2.40.50.690">
    <property type="match status" value="1"/>
</dbReference>
<dbReference type="Proteomes" id="UP000253551">
    <property type="component" value="Unassembled WGS sequence"/>
</dbReference>
<dbReference type="GO" id="GO:0003723">
    <property type="term" value="F:RNA binding"/>
    <property type="evidence" value="ECO:0007669"/>
    <property type="project" value="UniProtKB-KW"/>
</dbReference>
<evidence type="ECO:0000313" key="12">
    <source>
        <dbReference type="Proteomes" id="UP000253551"/>
    </source>
</evidence>
<keyword evidence="7" id="KW-0067">ATP-binding</keyword>
<dbReference type="GO" id="GO:0004540">
    <property type="term" value="F:RNA nuclease activity"/>
    <property type="evidence" value="ECO:0007669"/>
    <property type="project" value="InterPro"/>
</dbReference>
<feature type="region of interest" description="Disordered" evidence="9">
    <location>
        <begin position="756"/>
        <end position="784"/>
    </location>
</feature>
<evidence type="ECO:0000256" key="8">
    <source>
        <dbReference type="ARBA" id="ARBA00022884"/>
    </source>
</evidence>
<evidence type="ECO:0000313" key="11">
    <source>
        <dbReference type="EMBL" id="RCI01744.1"/>
    </source>
</evidence>
<feature type="non-terminal residue" evidence="11">
    <location>
        <position position="1"/>
    </location>
</feature>
<feature type="domain" description="ABC transporter" evidence="10">
    <location>
        <begin position="809"/>
        <end position="1123"/>
    </location>
</feature>
<dbReference type="InterPro" id="IPR017871">
    <property type="entry name" value="ABC_transporter-like_CS"/>
</dbReference>
<keyword evidence="4" id="KW-0547">Nucleotide-binding</keyword>
<reference evidence="11 12" key="1">
    <citation type="journal article" date="2018" name="G3 (Bethesda)">
        <title>Phylogenetic and Phylogenomic Definition of Rhizopus Species.</title>
        <authorList>
            <person name="Gryganskyi A.P."/>
            <person name="Golan J."/>
            <person name="Dolatabadi S."/>
            <person name="Mondo S."/>
            <person name="Robb S."/>
            <person name="Idnurm A."/>
            <person name="Muszewska A."/>
            <person name="Steczkiewicz K."/>
            <person name="Masonjones S."/>
            <person name="Liao H.L."/>
            <person name="Gajdeczka M.T."/>
            <person name="Anike F."/>
            <person name="Vuek A."/>
            <person name="Anishchenko I.M."/>
            <person name="Voigt K."/>
            <person name="de Hoog G.S."/>
            <person name="Smith M.E."/>
            <person name="Heitman J."/>
            <person name="Vilgalys R."/>
            <person name="Stajich J.E."/>
        </authorList>
    </citation>
    <scope>NUCLEOTIDE SEQUENCE [LARGE SCALE GENOMIC DNA]</scope>
    <source>
        <strain evidence="11 12">LSU 92-RS-03</strain>
    </source>
</reference>
<evidence type="ECO:0000256" key="7">
    <source>
        <dbReference type="ARBA" id="ARBA00022840"/>
    </source>
</evidence>
<dbReference type="InterPro" id="IPR027417">
    <property type="entry name" value="P-loop_NTPase"/>
</dbReference>